<evidence type="ECO:0000256" key="1">
    <source>
        <dbReference type="SAM" id="Phobius"/>
    </source>
</evidence>
<feature type="transmembrane region" description="Helical" evidence="1">
    <location>
        <begin position="133"/>
        <end position="158"/>
    </location>
</feature>
<keyword evidence="3" id="KW-1185">Reference proteome</keyword>
<accession>A0ABQ6LS26</accession>
<evidence type="ECO:0008006" key="4">
    <source>
        <dbReference type="Google" id="ProtNLM"/>
    </source>
</evidence>
<dbReference type="Pfam" id="PF06055">
    <property type="entry name" value="ExoD"/>
    <property type="match status" value="1"/>
</dbReference>
<reference evidence="2 3" key="1">
    <citation type="submission" date="2023-04" db="EMBL/GenBank/DDBJ databases">
        <title>Marinoamorphus aggregata gen. nov., sp. Nov., isolate from tissue of brittle star Ophioplocus japonicus.</title>
        <authorList>
            <person name="Kawano K."/>
            <person name="Sawayama S."/>
            <person name="Nakagawa S."/>
        </authorList>
    </citation>
    <scope>NUCLEOTIDE SEQUENCE [LARGE SCALE GENOMIC DNA]</scope>
    <source>
        <strain evidence="2 3">NKW23</strain>
    </source>
</reference>
<keyword evidence="1" id="KW-0812">Transmembrane</keyword>
<protein>
    <recommendedName>
        <fullName evidence="4">Exopolysaccharide biosynthesis protein</fullName>
    </recommendedName>
</protein>
<dbReference type="PANTHER" id="PTHR41795:SF1">
    <property type="entry name" value="EXOPOLYSACCHARIDE SYNTHESIS PROTEIN"/>
    <property type="match status" value="1"/>
</dbReference>
<evidence type="ECO:0000313" key="3">
    <source>
        <dbReference type="Proteomes" id="UP001239909"/>
    </source>
</evidence>
<dbReference type="EMBL" id="BSYI01000036">
    <property type="protein sequence ID" value="GMG84471.1"/>
    <property type="molecule type" value="Genomic_DNA"/>
</dbReference>
<comment type="caution">
    <text evidence="2">The sequence shown here is derived from an EMBL/GenBank/DDBJ whole genome shotgun (WGS) entry which is preliminary data.</text>
</comment>
<dbReference type="PIRSF" id="PIRSF033239">
    <property type="entry name" value="ExoD"/>
    <property type="match status" value="1"/>
</dbReference>
<sequence>MTGDQGHDEPLEQAIDDIDEAVGEDRLRVGTLLDAFEDRSLGFILTVFGLVVSLPVIGALPGLPNVAAIVILLTVFNTFIGGQNRLWAPEILRRQEVSAGPVHRVLGWVRPIGARVDALLGERMAVLVAGRPARIAIAAVAALLAMAMVVLSIVPFLALPASLGIMAFGLALMGRDGLVALLGYLFTGGTLVALGYALDTAF</sequence>
<dbReference type="RefSeq" id="WP_285673517.1">
    <property type="nucleotide sequence ID" value="NZ_BSYI01000036.1"/>
</dbReference>
<organism evidence="2 3">
    <name type="scientific">Paralimibaculum aggregatum</name>
    <dbReference type="NCBI Taxonomy" id="3036245"/>
    <lineage>
        <taxon>Bacteria</taxon>
        <taxon>Pseudomonadati</taxon>
        <taxon>Pseudomonadota</taxon>
        <taxon>Alphaproteobacteria</taxon>
        <taxon>Rhodobacterales</taxon>
        <taxon>Paracoccaceae</taxon>
        <taxon>Paralimibaculum</taxon>
    </lineage>
</organism>
<feature type="transmembrane region" description="Helical" evidence="1">
    <location>
        <begin position="178"/>
        <end position="198"/>
    </location>
</feature>
<keyword evidence="1" id="KW-1133">Transmembrane helix</keyword>
<dbReference type="InterPro" id="IPR010331">
    <property type="entry name" value="ExoD"/>
</dbReference>
<keyword evidence="1" id="KW-0472">Membrane</keyword>
<dbReference type="PANTHER" id="PTHR41795">
    <property type="entry name" value="EXOPOLYSACCHARIDE SYNTHESIS PROTEIN"/>
    <property type="match status" value="1"/>
</dbReference>
<feature type="transmembrane region" description="Helical" evidence="1">
    <location>
        <begin position="41"/>
        <end position="60"/>
    </location>
</feature>
<feature type="transmembrane region" description="Helical" evidence="1">
    <location>
        <begin position="66"/>
        <end position="87"/>
    </location>
</feature>
<gene>
    <name evidence="2" type="ORF">LNKW23_36870</name>
</gene>
<dbReference type="Proteomes" id="UP001239909">
    <property type="component" value="Unassembled WGS sequence"/>
</dbReference>
<evidence type="ECO:0000313" key="2">
    <source>
        <dbReference type="EMBL" id="GMG84471.1"/>
    </source>
</evidence>
<proteinExistence type="predicted"/>
<name>A0ABQ6LS26_9RHOB</name>